<dbReference type="InterPro" id="IPR008894">
    <property type="entry name" value="QdtA_cupin_dom"/>
</dbReference>
<feature type="domain" description="Sugar 3,4-ketoisomerase QdtA cupin" evidence="1">
    <location>
        <begin position="9"/>
        <end position="134"/>
    </location>
</feature>
<evidence type="ECO:0000259" key="1">
    <source>
        <dbReference type="Pfam" id="PF05523"/>
    </source>
</evidence>
<dbReference type="InterPro" id="IPR014710">
    <property type="entry name" value="RmlC-like_jellyroll"/>
</dbReference>
<dbReference type="GO" id="GO:0016853">
    <property type="term" value="F:isomerase activity"/>
    <property type="evidence" value="ECO:0007669"/>
    <property type="project" value="UniProtKB-KW"/>
</dbReference>
<organism evidence="2 3">
    <name type="scientific">Brucella endophytica</name>
    <dbReference type="NCBI Taxonomy" id="1963359"/>
    <lineage>
        <taxon>Bacteria</taxon>
        <taxon>Pseudomonadati</taxon>
        <taxon>Pseudomonadota</taxon>
        <taxon>Alphaproteobacteria</taxon>
        <taxon>Hyphomicrobiales</taxon>
        <taxon>Brucellaceae</taxon>
        <taxon>Brucella/Ochrobactrum group</taxon>
        <taxon>Brucella</taxon>
    </lineage>
</organism>
<dbReference type="Pfam" id="PF05523">
    <property type="entry name" value="FdtA"/>
    <property type="match status" value="1"/>
</dbReference>
<evidence type="ECO:0000313" key="2">
    <source>
        <dbReference type="EMBL" id="GGA86912.1"/>
    </source>
</evidence>
<dbReference type="EMBL" id="BMHH01000004">
    <property type="protein sequence ID" value="GGA86912.1"/>
    <property type="molecule type" value="Genomic_DNA"/>
</dbReference>
<keyword evidence="2" id="KW-0413">Isomerase</keyword>
<dbReference type="SUPFAM" id="SSF51182">
    <property type="entry name" value="RmlC-like cupins"/>
    <property type="match status" value="1"/>
</dbReference>
<dbReference type="AlphaFoldDB" id="A0A916S765"/>
<evidence type="ECO:0000313" key="3">
    <source>
        <dbReference type="Proteomes" id="UP000646478"/>
    </source>
</evidence>
<dbReference type="InterPro" id="IPR011051">
    <property type="entry name" value="RmlC_Cupin_sf"/>
</dbReference>
<gene>
    <name evidence="2" type="ORF">GCM10011491_13240</name>
</gene>
<dbReference type="Gene3D" id="2.60.120.10">
    <property type="entry name" value="Jelly Rolls"/>
    <property type="match status" value="1"/>
</dbReference>
<reference evidence="2" key="1">
    <citation type="journal article" date="2014" name="Int. J. Syst. Evol. Microbiol.">
        <title>Complete genome sequence of Corynebacterium casei LMG S-19264T (=DSM 44701T), isolated from a smear-ripened cheese.</title>
        <authorList>
            <consortium name="US DOE Joint Genome Institute (JGI-PGF)"/>
            <person name="Walter F."/>
            <person name="Albersmeier A."/>
            <person name="Kalinowski J."/>
            <person name="Ruckert C."/>
        </authorList>
    </citation>
    <scope>NUCLEOTIDE SEQUENCE</scope>
    <source>
        <strain evidence="2">CGMCC 1.15082</strain>
    </source>
</reference>
<protein>
    <submittedName>
        <fullName evidence="2">dTDP-6-deoxy-3,4-keto-hexulose isomerase</fullName>
    </submittedName>
</protein>
<dbReference type="CDD" id="cd20292">
    <property type="entry name" value="cupin_QdtA-like"/>
    <property type="match status" value="1"/>
</dbReference>
<keyword evidence="3" id="KW-1185">Reference proteome</keyword>
<reference evidence="2" key="2">
    <citation type="submission" date="2020-09" db="EMBL/GenBank/DDBJ databases">
        <authorList>
            <person name="Sun Q."/>
            <person name="Zhou Y."/>
        </authorList>
    </citation>
    <scope>NUCLEOTIDE SEQUENCE</scope>
    <source>
        <strain evidence="2">CGMCC 1.15082</strain>
    </source>
</reference>
<accession>A0A916S765</accession>
<comment type="caution">
    <text evidence="2">The sequence shown here is derived from an EMBL/GenBank/DDBJ whole genome shotgun (WGS) entry which is preliminary data.</text>
</comment>
<name>A0A916S765_9HYPH</name>
<dbReference type="Proteomes" id="UP000646478">
    <property type="component" value="Unassembled WGS sequence"/>
</dbReference>
<sequence length="139" mass="16141">MLNMEEPYILKLPSRTDSRGQLVALESKNGLPFDLKRVYYMIGMSPDQPRGYHAHRKLQQLAICLAGSCTFIFDDGQNKHQFRLSKPDEGVYIGRYMWHEMHDISADCILLVLASEEYSEADYIRDYSEFLKEVGSREI</sequence>
<proteinExistence type="predicted"/>